<protein>
    <recommendedName>
        <fullName evidence="3">Peptidase M14 domain-containing protein</fullName>
    </recommendedName>
</protein>
<evidence type="ECO:0000259" key="3">
    <source>
        <dbReference type="PROSITE" id="PS52035"/>
    </source>
</evidence>
<dbReference type="Pfam" id="PF00246">
    <property type="entry name" value="Peptidase_M14"/>
    <property type="match status" value="1"/>
</dbReference>
<dbReference type="InterPro" id="IPR000834">
    <property type="entry name" value="Peptidase_M14"/>
</dbReference>
<evidence type="ECO:0000313" key="4">
    <source>
        <dbReference type="EMBL" id="MPM10128.1"/>
    </source>
</evidence>
<dbReference type="GO" id="GO:0004181">
    <property type="term" value="F:metallocarboxypeptidase activity"/>
    <property type="evidence" value="ECO:0007669"/>
    <property type="project" value="InterPro"/>
</dbReference>
<reference evidence="4" key="1">
    <citation type="submission" date="2019-08" db="EMBL/GenBank/DDBJ databases">
        <authorList>
            <person name="Kucharzyk K."/>
            <person name="Murdoch R.W."/>
            <person name="Higgins S."/>
            <person name="Loffler F."/>
        </authorList>
    </citation>
    <scope>NUCLEOTIDE SEQUENCE</scope>
</reference>
<dbReference type="Gene3D" id="3.40.630.10">
    <property type="entry name" value="Zn peptidases"/>
    <property type="match status" value="1"/>
</dbReference>
<dbReference type="AlphaFoldDB" id="A0A644X2X0"/>
<comment type="caution">
    <text evidence="4">The sequence shown here is derived from an EMBL/GenBank/DDBJ whole genome shotgun (WGS) entry which is preliminary data.</text>
</comment>
<sequence>MFKMKQNQMKPILIISLFFLFALQVAAQTNTFSIPYESKDQNVTMTYDEIIKYCHLTDSLYNEITYKAFGKSAQGDDLPYLIIDDGSKTQDKVTLWIQAGIHPGEPEGVEAGFLFLRDLMTNKELKSMLLNVRVVFIPCFNVDGLKRFRPYNRINQNGPEQMGWRTTSQNLNLNRDFMKADSPEMQAWLKLYNEINPDFLIDCHTTDGADYQYSLTYGLDAFQTLNPVVAAWCTKKYIPFVTDKMNRAGLPIFPYVAFREWHDPRSGLLTYGSRPMLSHGYTILSDRPCLLIETHMLKPYKIRVESTQKMIDFTFRYLAENRESFRAILHGSDLERVSEEFVNSPFPIGLETSMSDSVMIDFLGVKYDTIPSSITGGFYYKYDNTKPETWKIPLFDKVYVSDSIQLPLAYVVPAQWSVIADRLKLHGISIITTASDVSVRCTATRFSNVKFPPVSYEGRFRPAFKYNEFDTTEVIPHGSAVVLVKQPKIKVLVWLLDAASEDSFLKWGFFNSVFEQKEYGEMYVLEPLAEKMFAENPALKAEFEELKRNDPAFAANQWAQMNWVYNHTQYRDPEYNVYPVVKIKDREELNKLIQSK</sequence>
<accession>A0A644X2X0</accession>
<gene>
    <name evidence="4" type="ORF">SDC9_56452</name>
</gene>
<comment type="similarity">
    <text evidence="2">Belongs to the peptidase M14 family.</text>
</comment>
<dbReference type="EMBL" id="VSSQ01001654">
    <property type="protein sequence ID" value="MPM10128.1"/>
    <property type="molecule type" value="Genomic_DNA"/>
</dbReference>
<name>A0A644X2X0_9ZZZZ</name>
<dbReference type="GO" id="GO:0006508">
    <property type="term" value="P:proteolysis"/>
    <property type="evidence" value="ECO:0007669"/>
    <property type="project" value="InterPro"/>
</dbReference>
<dbReference type="CDD" id="cd06241">
    <property type="entry name" value="M14-like"/>
    <property type="match status" value="1"/>
</dbReference>
<dbReference type="PROSITE" id="PS52035">
    <property type="entry name" value="PEPTIDASE_M14"/>
    <property type="match status" value="1"/>
</dbReference>
<evidence type="ECO:0000256" key="2">
    <source>
        <dbReference type="ARBA" id="ARBA00005988"/>
    </source>
</evidence>
<dbReference type="PANTHER" id="PTHR11705:SF145">
    <property type="entry name" value="PEPTIDASE M14 CARBOXYPEPTIDASE A DOMAIN-CONTAINING PROTEIN"/>
    <property type="match status" value="1"/>
</dbReference>
<evidence type="ECO:0000256" key="1">
    <source>
        <dbReference type="ARBA" id="ARBA00001947"/>
    </source>
</evidence>
<organism evidence="4">
    <name type="scientific">bioreactor metagenome</name>
    <dbReference type="NCBI Taxonomy" id="1076179"/>
    <lineage>
        <taxon>unclassified sequences</taxon>
        <taxon>metagenomes</taxon>
        <taxon>ecological metagenomes</taxon>
    </lineage>
</organism>
<feature type="domain" description="Peptidase M14" evidence="3">
    <location>
        <begin position="43"/>
        <end position="352"/>
    </location>
</feature>
<dbReference type="GO" id="GO:0005615">
    <property type="term" value="C:extracellular space"/>
    <property type="evidence" value="ECO:0007669"/>
    <property type="project" value="TreeGrafter"/>
</dbReference>
<proteinExistence type="inferred from homology"/>
<dbReference type="GO" id="GO:0008270">
    <property type="term" value="F:zinc ion binding"/>
    <property type="evidence" value="ECO:0007669"/>
    <property type="project" value="InterPro"/>
</dbReference>
<dbReference type="PANTHER" id="PTHR11705">
    <property type="entry name" value="PROTEASE FAMILY M14 CARBOXYPEPTIDASE A,B"/>
    <property type="match status" value="1"/>
</dbReference>
<dbReference type="SMART" id="SM00631">
    <property type="entry name" value="Zn_pept"/>
    <property type="match status" value="1"/>
</dbReference>
<dbReference type="SUPFAM" id="SSF53187">
    <property type="entry name" value="Zn-dependent exopeptidases"/>
    <property type="match status" value="1"/>
</dbReference>
<comment type="cofactor">
    <cofactor evidence="1">
        <name>Zn(2+)</name>
        <dbReference type="ChEBI" id="CHEBI:29105"/>
    </cofactor>
</comment>